<reference evidence="2 3" key="1">
    <citation type="submission" date="2024-02" db="EMBL/GenBank/DDBJ databases">
        <title>A draft genome for the cacao thread blight pathogen Marasmius crinis-equi.</title>
        <authorList>
            <person name="Cohen S.P."/>
            <person name="Baruah I.K."/>
            <person name="Amoako-Attah I."/>
            <person name="Bukari Y."/>
            <person name="Meinhardt L.W."/>
            <person name="Bailey B.A."/>
        </authorList>
    </citation>
    <scope>NUCLEOTIDE SEQUENCE [LARGE SCALE GENOMIC DNA]</scope>
    <source>
        <strain evidence="2 3">GH-76</strain>
    </source>
</reference>
<dbReference type="InterPro" id="IPR040521">
    <property type="entry name" value="KDZ"/>
</dbReference>
<accession>A0ABR3F9V6</accession>
<evidence type="ECO:0000313" key="2">
    <source>
        <dbReference type="EMBL" id="KAL0572064.1"/>
    </source>
</evidence>
<keyword evidence="3" id="KW-1185">Reference proteome</keyword>
<gene>
    <name evidence="2" type="ORF">V5O48_009903</name>
</gene>
<dbReference type="Proteomes" id="UP001465976">
    <property type="component" value="Unassembled WGS sequence"/>
</dbReference>
<feature type="region of interest" description="Disordered" evidence="1">
    <location>
        <begin position="44"/>
        <end position="70"/>
    </location>
</feature>
<feature type="region of interest" description="Disordered" evidence="1">
    <location>
        <begin position="105"/>
        <end position="134"/>
    </location>
</feature>
<evidence type="ECO:0000256" key="1">
    <source>
        <dbReference type="SAM" id="MobiDB-lite"/>
    </source>
</evidence>
<feature type="non-terminal residue" evidence="2">
    <location>
        <position position="637"/>
    </location>
</feature>
<sequence length="637" mass="72288">MHRRRPNATTGNSTHVRGFTSTNPLEGLLNPKAAVLNLKQMKKKATVEEKQRRLRARIGSGASSSKANLRHDSMGEDLDFGANHELQDFYQGNVSVDISHAGGELRDLESAAEEEVEKQTPMRNRRKKDTRTRRDRIRERVDLFQAQMPAAVRAYMEWAMRDGGMRENISLATADESGLDGSMLVRVVDVFRTYTYRVQFIPTDLNVLSAFIRQGLLPCAPTKPSVAITLRTIDLYHTFFMRTPRLTIQPFVKSLCDIHCVPFRSYLSKQFSICYDLFLSLQAETRALVDKALGRDLDNWRLQNVCPCCTYPVKGEAELPYAMLFTMDGGDSLKRVARREQGEHGRLGASKERLDGRDGGGSYILTREEVDAWSNGMMEDLLAATGEKEEDEPNPCAERWKNMKQEMSARMWGIFEETGVFLSLCRHGFVLVLCDMVRSDELAKYPLAVVNRLLDVLGEKLGGAYDIGCKFKTTLDKSSLGSKARELQFKTLVGLFHGHAHNRRCQLKNLLTYVKGVGIEDLEGCKRFFSRSNALATATRHASSFHRRQAIAEYCRYIDSFDTLQNLSDFLHGNYCQALDILDTEADWINSMRAFVGKHSATVEELKAVCEGWRKEEEEYLEGLTKIPEVETLQMEY</sequence>
<proteinExistence type="predicted"/>
<feature type="region of interest" description="Disordered" evidence="1">
    <location>
        <begin position="1"/>
        <end position="26"/>
    </location>
</feature>
<feature type="compositionally biased region" description="Polar residues" evidence="1">
    <location>
        <begin position="7"/>
        <end position="24"/>
    </location>
</feature>
<dbReference type="PANTHER" id="PTHR33096:SF1">
    <property type="entry name" value="CXC1-LIKE CYSTEINE CLUSTER ASSOCIATED WITH KDZ TRANSPOSASES DOMAIN-CONTAINING PROTEIN"/>
    <property type="match status" value="1"/>
</dbReference>
<dbReference type="EMBL" id="JBAHYK010000677">
    <property type="protein sequence ID" value="KAL0572064.1"/>
    <property type="molecule type" value="Genomic_DNA"/>
</dbReference>
<name>A0ABR3F9V6_9AGAR</name>
<feature type="compositionally biased region" description="Basic residues" evidence="1">
    <location>
        <begin position="123"/>
        <end position="134"/>
    </location>
</feature>
<organism evidence="2 3">
    <name type="scientific">Marasmius crinis-equi</name>
    <dbReference type="NCBI Taxonomy" id="585013"/>
    <lineage>
        <taxon>Eukaryota</taxon>
        <taxon>Fungi</taxon>
        <taxon>Dikarya</taxon>
        <taxon>Basidiomycota</taxon>
        <taxon>Agaricomycotina</taxon>
        <taxon>Agaricomycetes</taxon>
        <taxon>Agaricomycetidae</taxon>
        <taxon>Agaricales</taxon>
        <taxon>Marasmiineae</taxon>
        <taxon>Marasmiaceae</taxon>
        <taxon>Marasmius</taxon>
    </lineage>
</organism>
<dbReference type="PANTHER" id="PTHR33096">
    <property type="entry name" value="CXC2 DOMAIN-CONTAINING PROTEIN"/>
    <property type="match status" value="1"/>
</dbReference>
<comment type="caution">
    <text evidence="2">The sequence shown here is derived from an EMBL/GenBank/DDBJ whole genome shotgun (WGS) entry which is preliminary data.</text>
</comment>
<evidence type="ECO:0008006" key="4">
    <source>
        <dbReference type="Google" id="ProtNLM"/>
    </source>
</evidence>
<dbReference type="Pfam" id="PF18758">
    <property type="entry name" value="KDZ"/>
    <property type="match status" value="1"/>
</dbReference>
<protein>
    <recommendedName>
        <fullName evidence="4">CxC1-like cysteine cluster associated with KDZ transposases domain-containing protein</fullName>
    </recommendedName>
</protein>
<evidence type="ECO:0000313" key="3">
    <source>
        <dbReference type="Proteomes" id="UP001465976"/>
    </source>
</evidence>